<reference evidence="4 5" key="1">
    <citation type="submission" date="2018-06" db="EMBL/GenBank/DDBJ databases">
        <authorList>
            <consortium name="Pathogen Informatics"/>
            <person name="Doyle S."/>
        </authorList>
    </citation>
    <scope>NUCLEOTIDE SEQUENCE [LARGE SCALE GENOMIC DNA]</scope>
    <source>
        <strain evidence="5">NCTC 11391</strain>
    </source>
</reference>
<dbReference type="RefSeq" id="WP_002998583.1">
    <property type="nucleotide sequence ID" value="NZ_UHFA01000002.1"/>
</dbReference>
<feature type="transmembrane region" description="Helical" evidence="2">
    <location>
        <begin position="94"/>
        <end position="117"/>
    </location>
</feature>
<dbReference type="GO" id="GO:0080120">
    <property type="term" value="P:CAAX-box protein maturation"/>
    <property type="evidence" value="ECO:0007669"/>
    <property type="project" value="UniProtKB-ARBA"/>
</dbReference>
<evidence type="ECO:0000256" key="2">
    <source>
        <dbReference type="SAM" id="Phobius"/>
    </source>
</evidence>
<name>A0A380JBG2_STRDO</name>
<feature type="transmembrane region" description="Helical" evidence="2">
    <location>
        <begin position="167"/>
        <end position="185"/>
    </location>
</feature>
<feature type="domain" description="CAAX prenyl protease 2/Lysostaphin resistance protein A-like" evidence="3">
    <location>
        <begin position="141"/>
        <end position="227"/>
    </location>
</feature>
<dbReference type="PANTHER" id="PTHR36435:SF1">
    <property type="entry name" value="CAAX AMINO TERMINAL PROTEASE FAMILY PROTEIN"/>
    <property type="match status" value="1"/>
</dbReference>
<sequence>MKLFLEKLKWLGLAVGFFLAEQLGSMILYFSSGVQMSIKYGSKAQEKIRAGQILPPGPLGITFAILVSLVILVSVVWLLYHYGFIKKVQPNWKILIFGVLFAYLLIYGLDNIGSWLMSLQDKSDTSNQKALESLVHLFPAYFMFIDLVILAPIIEELIFRGFIQQKFFKKPWLGYLMSCLLFSLVHTPDSWGAFFTYASMGAVIGFFAFKFKRLEYGIALHVLNNFIAFLSIYQMIG</sequence>
<dbReference type="Proteomes" id="UP000254082">
    <property type="component" value="Unassembled WGS sequence"/>
</dbReference>
<feature type="transmembrane region" description="Helical" evidence="2">
    <location>
        <begin position="216"/>
        <end position="236"/>
    </location>
</feature>
<gene>
    <name evidence="4" type="ORF">NCTC11391_00178</name>
</gene>
<keyword evidence="2" id="KW-0472">Membrane</keyword>
<dbReference type="InterPro" id="IPR052710">
    <property type="entry name" value="CAAX_protease"/>
</dbReference>
<feature type="transmembrane region" description="Helical" evidence="2">
    <location>
        <begin position="137"/>
        <end position="155"/>
    </location>
</feature>
<keyword evidence="4" id="KW-0378">Hydrolase</keyword>
<feature type="transmembrane region" description="Helical" evidence="2">
    <location>
        <begin position="12"/>
        <end position="30"/>
    </location>
</feature>
<dbReference type="EMBL" id="UHFA01000002">
    <property type="protein sequence ID" value="SUN35203.1"/>
    <property type="molecule type" value="Genomic_DNA"/>
</dbReference>
<evidence type="ECO:0000313" key="4">
    <source>
        <dbReference type="EMBL" id="SUN35203.1"/>
    </source>
</evidence>
<dbReference type="InterPro" id="IPR003675">
    <property type="entry name" value="Rce1/LyrA-like_dom"/>
</dbReference>
<keyword evidence="2" id="KW-1133">Transmembrane helix</keyword>
<dbReference type="AlphaFoldDB" id="A0A380JBG2"/>
<dbReference type="GO" id="GO:0006508">
    <property type="term" value="P:proteolysis"/>
    <property type="evidence" value="ECO:0007669"/>
    <property type="project" value="UniProtKB-KW"/>
</dbReference>
<organism evidence="4 5">
    <name type="scientific">Streptococcus downei MFe28</name>
    <dbReference type="NCBI Taxonomy" id="764290"/>
    <lineage>
        <taxon>Bacteria</taxon>
        <taxon>Bacillati</taxon>
        <taxon>Bacillota</taxon>
        <taxon>Bacilli</taxon>
        <taxon>Lactobacillales</taxon>
        <taxon>Streptococcaceae</taxon>
        <taxon>Streptococcus</taxon>
    </lineage>
</organism>
<comment type="similarity">
    <text evidence="1">Belongs to the UPF0177 family.</text>
</comment>
<keyword evidence="4" id="KW-0645">Protease</keyword>
<feature type="transmembrane region" description="Helical" evidence="2">
    <location>
        <begin position="59"/>
        <end position="82"/>
    </location>
</feature>
<dbReference type="PANTHER" id="PTHR36435">
    <property type="entry name" value="SLR1288 PROTEIN"/>
    <property type="match status" value="1"/>
</dbReference>
<evidence type="ECO:0000256" key="1">
    <source>
        <dbReference type="ARBA" id="ARBA00009067"/>
    </source>
</evidence>
<dbReference type="OrthoDB" id="8607342at2"/>
<feature type="transmembrane region" description="Helical" evidence="2">
    <location>
        <begin position="191"/>
        <end position="209"/>
    </location>
</feature>
<keyword evidence="2" id="KW-0812">Transmembrane</keyword>
<protein>
    <submittedName>
        <fullName evidence="4">CAAX amino protease family protein</fullName>
    </submittedName>
</protein>
<keyword evidence="5" id="KW-1185">Reference proteome</keyword>
<proteinExistence type="inferred from homology"/>
<dbReference type="GO" id="GO:0004175">
    <property type="term" value="F:endopeptidase activity"/>
    <property type="evidence" value="ECO:0007669"/>
    <property type="project" value="UniProtKB-ARBA"/>
</dbReference>
<evidence type="ECO:0000313" key="5">
    <source>
        <dbReference type="Proteomes" id="UP000254082"/>
    </source>
</evidence>
<accession>A0A380JBG2</accession>
<dbReference type="Pfam" id="PF02517">
    <property type="entry name" value="Rce1-like"/>
    <property type="match status" value="1"/>
</dbReference>
<evidence type="ECO:0000259" key="3">
    <source>
        <dbReference type="Pfam" id="PF02517"/>
    </source>
</evidence>